<dbReference type="InterPro" id="IPR016181">
    <property type="entry name" value="Acyl_CoA_acyltransferase"/>
</dbReference>
<organism evidence="2 3">
    <name type="scientific">Candidatus Dormiibacter inghamiae</name>
    <dbReference type="NCBI Taxonomy" id="3127013"/>
    <lineage>
        <taxon>Bacteria</taxon>
        <taxon>Bacillati</taxon>
        <taxon>Candidatus Dormiibacterota</taxon>
        <taxon>Candidatus Dormibacteria</taxon>
        <taxon>Candidatus Dormibacterales</taxon>
        <taxon>Candidatus Dormibacteraceae</taxon>
        <taxon>Candidatus Dormiibacter</taxon>
    </lineage>
</organism>
<evidence type="ECO:0000259" key="1">
    <source>
        <dbReference type="PROSITE" id="PS51186"/>
    </source>
</evidence>
<reference evidence="2 3" key="1">
    <citation type="submission" date="2020-10" db="EMBL/GenBank/DDBJ databases">
        <title>Ca. Dormibacterota MAGs.</title>
        <authorList>
            <person name="Montgomery K."/>
        </authorList>
    </citation>
    <scope>NUCLEOTIDE SEQUENCE [LARGE SCALE GENOMIC DNA]</scope>
    <source>
        <strain evidence="2">SC8811_S16_3</strain>
    </source>
</reference>
<dbReference type="EMBL" id="JAEKNQ010000019">
    <property type="protein sequence ID" value="MBJ7602410.1"/>
    <property type="molecule type" value="Genomic_DNA"/>
</dbReference>
<proteinExistence type="predicted"/>
<gene>
    <name evidence="2" type="ORF">JF888_04345</name>
</gene>
<evidence type="ECO:0000313" key="3">
    <source>
        <dbReference type="Proteomes" id="UP000620075"/>
    </source>
</evidence>
<protein>
    <recommendedName>
        <fullName evidence="1">N-acetyltransferase domain-containing protein</fullName>
    </recommendedName>
</protein>
<dbReference type="AlphaFoldDB" id="A0A934KCS2"/>
<sequence>MTSWTWQSLSLDDAGWISELMTRWRPHDPVDPVVLRHRWANFRLDHVQGRWALRDAAGNVVGFGAANHPPWEREPGRIGDWDLNLAPEVRPQADGIIAALEEWLRRDGARAAAADAEGDEHWLLAALAARRYEQVSAERFWKLDLLKRRDTLLELARESEAKVTSEGLALLTFDRYLTRPQAWDKVVALYQETEADIPQNPGDHMLTPPEIVAELQAPDVRPDRVWVVVAGDDLAGLSFLSFPPIRGQVWTGYTATARRYRGRGAAWAAKMATLAQAIELGVSEVRTGNDERNAPILRINERLGYELLPGWLRFRRPL</sequence>
<dbReference type="Gene3D" id="3.40.630.30">
    <property type="match status" value="1"/>
</dbReference>
<accession>A0A934KCS2</accession>
<name>A0A934KCS2_9BACT</name>
<dbReference type="RefSeq" id="WP_338176906.1">
    <property type="nucleotide sequence ID" value="NZ_JAEKNQ010000019.1"/>
</dbReference>
<comment type="caution">
    <text evidence="2">The sequence shown here is derived from an EMBL/GenBank/DDBJ whole genome shotgun (WGS) entry which is preliminary data.</text>
</comment>
<feature type="domain" description="N-acetyltransferase" evidence="1">
    <location>
        <begin position="171"/>
        <end position="318"/>
    </location>
</feature>
<dbReference type="Proteomes" id="UP000620075">
    <property type="component" value="Unassembled WGS sequence"/>
</dbReference>
<dbReference type="PROSITE" id="PS51186">
    <property type="entry name" value="GNAT"/>
    <property type="match status" value="1"/>
</dbReference>
<evidence type="ECO:0000313" key="2">
    <source>
        <dbReference type="EMBL" id="MBJ7602410.1"/>
    </source>
</evidence>
<dbReference type="GO" id="GO:0016747">
    <property type="term" value="F:acyltransferase activity, transferring groups other than amino-acyl groups"/>
    <property type="evidence" value="ECO:0007669"/>
    <property type="project" value="InterPro"/>
</dbReference>
<dbReference type="SUPFAM" id="SSF55729">
    <property type="entry name" value="Acyl-CoA N-acyltransferases (Nat)"/>
    <property type="match status" value="1"/>
</dbReference>
<dbReference type="InterPro" id="IPR000182">
    <property type="entry name" value="GNAT_dom"/>
</dbReference>